<dbReference type="OrthoDB" id="3866623at2759"/>
<dbReference type="Proteomes" id="UP000027730">
    <property type="component" value="Unassembled WGS sequence"/>
</dbReference>
<gene>
    <name evidence="1" type="ORF">M436DRAFT_63677</name>
</gene>
<keyword evidence="2" id="KW-1185">Reference proteome</keyword>
<dbReference type="Pfam" id="PF19535">
    <property type="entry name" value="DUF6060"/>
    <property type="match status" value="1"/>
</dbReference>
<name>A0A074WUF5_9PEZI</name>
<dbReference type="GeneID" id="25413568"/>
<accession>A0A074WUF5</accession>
<dbReference type="AlphaFoldDB" id="A0A074WUF5"/>
<evidence type="ECO:0000313" key="2">
    <source>
        <dbReference type="Proteomes" id="UP000027730"/>
    </source>
</evidence>
<evidence type="ECO:0000313" key="1">
    <source>
        <dbReference type="EMBL" id="KEQ73367.1"/>
    </source>
</evidence>
<sequence>MVLASAIRCPPEVCLQLDSEAIDIMFSLSIISALVLVSIQQALAQSCSGFNVTTDYSDSTYTSISRSFIISKGITCPSSQNCSLDTGGWVTDGRTLNISDQASAKSIYETISKVVDLDFKEPQTYEVTTIQDAFKIGNSTSAYVVFTPYTICATGILSDCEGNDLEGQTVEACTLDNAENGDRLNGLTNSVVTDREIAGSLTCNPSNTTQAKNGNYTGSCTGAEDATGAGSTLGGVSLALLATSLLVAFVGF</sequence>
<proteinExistence type="predicted"/>
<dbReference type="HOGENOM" id="CLU_093898_0_0_1"/>
<dbReference type="EMBL" id="KL584709">
    <property type="protein sequence ID" value="KEQ73367.1"/>
    <property type="molecule type" value="Genomic_DNA"/>
</dbReference>
<dbReference type="InterPro" id="IPR045702">
    <property type="entry name" value="DUF6060"/>
</dbReference>
<dbReference type="RefSeq" id="XP_013427636.1">
    <property type="nucleotide sequence ID" value="XM_013572182.1"/>
</dbReference>
<reference evidence="1 2" key="1">
    <citation type="journal article" date="2014" name="BMC Genomics">
        <title>Genome sequencing of four Aureobasidium pullulans varieties: biotechnological potential, stress tolerance, and description of new species.</title>
        <authorList>
            <person name="Gostin Ar C."/>
            <person name="Ohm R.A."/>
            <person name="Kogej T."/>
            <person name="Sonjak S."/>
            <person name="Turk M."/>
            <person name="Zajc J."/>
            <person name="Zalar P."/>
            <person name="Grube M."/>
            <person name="Sun H."/>
            <person name="Han J."/>
            <person name="Sharma A."/>
            <person name="Chiniquy J."/>
            <person name="Ngan C.Y."/>
            <person name="Lipzen A."/>
            <person name="Barry K."/>
            <person name="Grigoriev I.V."/>
            <person name="Gunde-Cimerman N."/>
        </authorList>
    </citation>
    <scope>NUCLEOTIDE SEQUENCE [LARGE SCALE GENOMIC DNA]</scope>
    <source>
        <strain evidence="1 2">CBS 147.97</strain>
    </source>
</reference>
<protein>
    <submittedName>
        <fullName evidence="1">Uncharacterized protein</fullName>
    </submittedName>
</protein>
<organism evidence="1 2">
    <name type="scientific">Aureobasidium namibiae CBS 147.97</name>
    <dbReference type="NCBI Taxonomy" id="1043004"/>
    <lineage>
        <taxon>Eukaryota</taxon>
        <taxon>Fungi</taxon>
        <taxon>Dikarya</taxon>
        <taxon>Ascomycota</taxon>
        <taxon>Pezizomycotina</taxon>
        <taxon>Dothideomycetes</taxon>
        <taxon>Dothideomycetidae</taxon>
        <taxon>Dothideales</taxon>
        <taxon>Saccotheciaceae</taxon>
        <taxon>Aureobasidium</taxon>
    </lineage>
</organism>